<evidence type="ECO:0000313" key="2">
    <source>
        <dbReference type="Proteomes" id="UP000827976"/>
    </source>
</evidence>
<comment type="caution">
    <text evidence="1">The sequence shown here is derived from an EMBL/GenBank/DDBJ whole genome shotgun (WGS) entry which is preliminary data.</text>
</comment>
<organism evidence="1 2">
    <name type="scientific">Dioscorea alata</name>
    <name type="common">Purple yam</name>
    <dbReference type="NCBI Taxonomy" id="55571"/>
    <lineage>
        <taxon>Eukaryota</taxon>
        <taxon>Viridiplantae</taxon>
        <taxon>Streptophyta</taxon>
        <taxon>Embryophyta</taxon>
        <taxon>Tracheophyta</taxon>
        <taxon>Spermatophyta</taxon>
        <taxon>Magnoliopsida</taxon>
        <taxon>Liliopsida</taxon>
        <taxon>Dioscoreales</taxon>
        <taxon>Dioscoreaceae</taxon>
        <taxon>Dioscorea</taxon>
    </lineage>
</organism>
<name>A0ACB7UIH6_DIOAL</name>
<evidence type="ECO:0000313" key="1">
    <source>
        <dbReference type="EMBL" id="KAH7660159.1"/>
    </source>
</evidence>
<sequence length="121" mass="13050">MSSSTAKKVGEWSWEENKAFEMALDKVVEETPNRWAVIAASYVPGKRPEEIAEHYEKLVYDVELIEAGYCDHVSSSTSQNNTSAAKDASTTTTTISSKETGNGGGESGGSGGKKKKNEKKN</sequence>
<keyword evidence="2" id="KW-1185">Reference proteome</keyword>
<dbReference type="EMBL" id="CM037026">
    <property type="protein sequence ID" value="KAH7660159.1"/>
    <property type="molecule type" value="Genomic_DNA"/>
</dbReference>
<dbReference type="Proteomes" id="UP000827976">
    <property type="component" value="Chromosome 16"/>
</dbReference>
<gene>
    <name evidence="1" type="ORF">IHE45_16G081100</name>
</gene>
<reference evidence="2" key="1">
    <citation type="journal article" date="2022" name="Nat. Commun.">
        <title>Chromosome evolution and the genetic basis of agronomically important traits in greater yam.</title>
        <authorList>
            <person name="Bredeson J.V."/>
            <person name="Lyons J.B."/>
            <person name="Oniyinde I.O."/>
            <person name="Okereke N.R."/>
            <person name="Kolade O."/>
            <person name="Nnabue I."/>
            <person name="Nwadili C.O."/>
            <person name="Hribova E."/>
            <person name="Parker M."/>
            <person name="Nwogha J."/>
            <person name="Shu S."/>
            <person name="Carlson J."/>
            <person name="Kariba R."/>
            <person name="Muthemba S."/>
            <person name="Knop K."/>
            <person name="Barton G.J."/>
            <person name="Sherwood A.V."/>
            <person name="Lopez-Montes A."/>
            <person name="Asiedu R."/>
            <person name="Jamnadass R."/>
            <person name="Muchugi A."/>
            <person name="Goodstein D."/>
            <person name="Egesi C.N."/>
            <person name="Featherston J."/>
            <person name="Asfaw A."/>
            <person name="Simpson G.G."/>
            <person name="Dolezel J."/>
            <person name="Hendre P.S."/>
            <person name="Van Deynze A."/>
            <person name="Kumar P.L."/>
            <person name="Obidiegwu J.E."/>
            <person name="Bhattacharjee R."/>
            <person name="Rokhsar D.S."/>
        </authorList>
    </citation>
    <scope>NUCLEOTIDE SEQUENCE [LARGE SCALE GENOMIC DNA]</scope>
    <source>
        <strain evidence="2">cv. TDa95/00328</strain>
    </source>
</reference>
<accession>A0ACB7UIH6</accession>
<proteinExistence type="predicted"/>
<protein>
    <submittedName>
        <fullName evidence="1">SANT/Myb domain-containing protein</fullName>
    </submittedName>
</protein>